<dbReference type="PANTHER" id="PTHR43369:SF2">
    <property type="entry name" value="PHOSPHORIBOSYLGLYCINAMIDE FORMYLTRANSFERASE"/>
    <property type="match status" value="1"/>
</dbReference>
<dbReference type="InterPro" id="IPR036477">
    <property type="entry name" value="Formyl_transf_N_sf"/>
</dbReference>
<dbReference type="AlphaFoldDB" id="A0A1F6F0V8"/>
<name>A0A1F6F0V8_9BACT</name>
<protein>
    <recommendedName>
        <fullName evidence="2">phosphoribosylglycinamide formyltransferase 1</fullName>
        <ecNumber evidence="2">2.1.2.2</ecNumber>
    </recommendedName>
</protein>
<dbReference type="PANTHER" id="PTHR43369">
    <property type="entry name" value="PHOSPHORIBOSYLGLYCINAMIDE FORMYLTRANSFERASE"/>
    <property type="match status" value="1"/>
</dbReference>
<accession>A0A1F6F0V8</accession>
<dbReference type="Pfam" id="PF00551">
    <property type="entry name" value="Formyl_trans_N"/>
    <property type="match status" value="1"/>
</dbReference>
<evidence type="ECO:0000256" key="4">
    <source>
        <dbReference type="ARBA" id="ARBA00022755"/>
    </source>
</evidence>
<dbReference type="GO" id="GO:0006189">
    <property type="term" value="P:'de novo' IMP biosynthetic process"/>
    <property type="evidence" value="ECO:0007669"/>
    <property type="project" value="TreeGrafter"/>
</dbReference>
<dbReference type="STRING" id="1798512.A3A39_04815"/>
<evidence type="ECO:0000259" key="5">
    <source>
        <dbReference type="Pfam" id="PF00551"/>
    </source>
</evidence>
<dbReference type="Proteomes" id="UP000177372">
    <property type="component" value="Unassembled WGS sequence"/>
</dbReference>
<keyword evidence="4" id="KW-0658">Purine biosynthesis</keyword>
<evidence type="ECO:0000256" key="2">
    <source>
        <dbReference type="ARBA" id="ARBA00012254"/>
    </source>
</evidence>
<proteinExistence type="predicted"/>
<dbReference type="GO" id="GO:0005829">
    <property type="term" value="C:cytosol"/>
    <property type="evidence" value="ECO:0007669"/>
    <property type="project" value="TreeGrafter"/>
</dbReference>
<organism evidence="6 7">
    <name type="scientific">Candidatus Kaiserbacteria bacterium RIFCSPLOWO2_01_FULL_54_13</name>
    <dbReference type="NCBI Taxonomy" id="1798512"/>
    <lineage>
        <taxon>Bacteria</taxon>
        <taxon>Candidatus Kaiseribacteriota</taxon>
    </lineage>
</organism>
<comment type="caution">
    <text evidence="6">The sequence shown here is derived from an EMBL/GenBank/DDBJ whole genome shotgun (WGS) entry which is preliminary data.</text>
</comment>
<dbReference type="EMBL" id="MFLZ01000026">
    <property type="protein sequence ID" value="OGG79491.1"/>
    <property type="molecule type" value="Genomic_DNA"/>
</dbReference>
<evidence type="ECO:0000313" key="6">
    <source>
        <dbReference type="EMBL" id="OGG79491.1"/>
    </source>
</evidence>
<dbReference type="InterPro" id="IPR002376">
    <property type="entry name" value="Formyl_transf_N"/>
</dbReference>
<gene>
    <name evidence="6" type="ORF">A3A39_04815</name>
</gene>
<comment type="pathway">
    <text evidence="1">Purine metabolism; IMP biosynthesis via de novo pathway; N(2)-formyl-N(1)-(5-phospho-D-ribosyl)glycinamide from N(1)-(5-phospho-D-ribosyl)glycinamide (10-formyl THF route): step 1/1.</text>
</comment>
<evidence type="ECO:0000256" key="3">
    <source>
        <dbReference type="ARBA" id="ARBA00022679"/>
    </source>
</evidence>
<evidence type="ECO:0000313" key="7">
    <source>
        <dbReference type="Proteomes" id="UP000177372"/>
    </source>
</evidence>
<feature type="domain" description="Formyl transferase N-terminal" evidence="5">
    <location>
        <begin position="5"/>
        <end position="203"/>
    </location>
</feature>
<dbReference type="EC" id="2.1.2.2" evidence="2"/>
<dbReference type="SUPFAM" id="SSF53328">
    <property type="entry name" value="Formyltransferase"/>
    <property type="match status" value="1"/>
</dbReference>
<evidence type="ECO:0000256" key="1">
    <source>
        <dbReference type="ARBA" id="ARBA00005054"/>
    </source>
</evidence>
<keyword evidence="3" id="KW-0808">Transferase</keyword>
<reference evidence="6 7" key="1">
    <citation type="journal article" date="2016" name="Nat. Commun.">
        <title>Thousands of microbial genomes shed light on interconnected biogeochemical processes in an aquifer system.</title>
        <authorList>
            <person name="Anantharaman K."/>
            <person name="Brown C.T."/>
            <person name="Hug L.A."/>
            <person name="Sharon I."/>
            <person name="Castelle C.J."/>
            <person name="Probst A.J."/>
            <person name="Thomas B.C."/>
            <person name="Singh A."/>
            <person name="Wilkins M.J."/>
            <person name="Karaoz U."/>
            <person name="Brodie E.L."/>
            <person name="Williams K.H."/>
            <person name="Hubbard S.S."/>
            <person name="Banfield J.F."/>
        </authorList>
    </citation>
    <scope>NUCLEOTIDE SEQUENCE [LARGE SCALE GENOMIC DNA]</scope>
</reference>
<sequence>MTKPKLVVFASGTKDGGGSGFENLVRASKTGGLDAEIVAVVSNNDHGSVRERAERLGIPFIHFDPSSYSNVLKNLGIGDSSLGNVYRAIVRDSGAEWVALSGWLKKVEGLDPRRTFNIHPALLSQLSGRFGGKGMYGKKLHEAVKAAFDAGEISESGFSMHFVTDELDRGPVFFEHRVPLKKAMTADEIESAVRAAEHEWQPKITNMVMHGDIRWDGRDTKTLTVPSWLRLSA</sequence>
<dbReference type="GO" id="GO:0004644">
    <property type="term" value="F:phosphoribosylglycinamide formyltransferase activity"/>
    <property type="evidence" value="ECO:0007669"/>
    <property type="project" value="UniProtKB-EC"/>
</dbReference>
<dbReference type="Gene3D" id="3.40.50.170">
    <property type="entry name" value="Formyl transferase, N-terminal domain"/>
    <property type="match status" value="1"/>
</dbReference>